<name>A0ABW4VZ19_9BACI</name>
<protein>
    <submittedName>
        <fullName evidence="1">DUF2164 domain-containing protein</fullName>
    </submittedName>
</protein>
<sequence>MKPKFELSNEQKDEMVQMIQAYFIEEQNEEIGNLKAMLILDFIMEKLAPVFYNQGVEDSHRYMAQKLDDIFEIQK</sequence>
<evidence type="ECO:0000313" key="1">
    <source>
        <dbReference type="EMBL" id="MFD2044859.1"/>
    </source>
</evidence>
<dbReference type="Proteomes" id="UP001597383">
    <property type="component" value="Unassembled WGS sequence"/>
</dbReference>
<dbReference type="EMBL" id="JBHUHQ010000016">
    <property type="protein sequence ID" value="MFD2044859.1"/>
    <property type="molecule type" value="Genomic_DNA"/>
</dbReference>
<accession>A0ABW4VZ19</accession>
<gene>
    <name evidence="1" type="ORF">ACFSJF_11315</name>
</gene>
<dbReference type="Pfam" id="PF09932">
    <property type="entry name" value="DUF2164"/>
    <property type="match status" value="1"/>
</dbReference>
<reference evidence="2" key="1">
    <citation type="journal article" date="2019" name="Int. J. Syst. Evol. Microbiol.">
        <title>The Global Catalogue of Microorganisms (GCM) 10K type strain sequencing project: providing services to taxonomists for standard genome sequencing and annotation.</title>
        <authorList>
            <consortium name="The Broad Institute Genomics Platform"/>
            <consortium name="The Broad Institute Genome Sequencing Center for Infectious Disease"/>
            <person name="Wu L."/>
            <person name="Ma J."/>
        </authorList>
    </citation>
    <scope>NUCLEOTIDE SEQUENCE [LARGE SCALE GENOMIC DNA]</scope>
    <source>
        <strain evidence="2">R28</strain>
    </source>
</reference>
<keyword evidence="2" id="KW-1185">Reference proteome</keyword>
<comment type="caution">
    <text evidence="1">The sequence shown here is derived from an EMBL/GenBank/DDBJ whole genome shotgun (WGS) entry which is preliminary data.</text>
</comment>
<evidence type="ECO:0000313" key="2">
    <source>
        <dbReference type="Proteomes" id="UP001597383"/>
    </source>
</evidence>
<organism evidence="1 2">
    <name type="scientific">Ornithinibacillus salinisoli</name>
    <dbReference type="NCBI Taxonomy" id="1848459"/>
    <lineage>
        <taxon>Bacteria</taxon>
        <taxon>Bacillati</taxon>
        <taxon>Bacillota</taxon>
        <taxon>Bacilli</taxon>
        <taxon>Bacillales</taxon>
        <taxon>Bacillaceae</taxon>
        <taxon>Ornithinibacillus</taxon>
    </lineage>
</organism>
<proteinExistence type="predicted"/>
<dbReference type="InterPro" id="IPR018680">
    <property type="entry name" value="DUF2164"/>
</dbReference>
<dbReference type="RefSeq" id="WP_377557456.1">
    <property type="nucleotide sequence ID" value="NZ_JBHUHQ010000016.1"/>
</dbReference>